<dbReference type="Pfam" id="PF04408">
    <property type="entry name" value="WHD_HA2"/>
    <property type="match status" value="1"/>
</dbReference>
<dbReference type="CDD" id="cd18791">
    <property type="entry name" value="SF2_C_RHA"/>
    <property type="match status" value="1"/>
</dbReference>
<evidence type="ECO:0000256" key="7">
    <source>
        <dbReference type="ARBA" id="ARBA00047984"/>
    </source>
</evidence>
<feature type="region of interest" description="Disordered" evidence="8">
    <location>
        <begin position="67"/>
        <end position="249"/>
    </location>
</feature>
<dbReference type="GeneID" id="63785143"/>
<dbReference type="GO" id="GO:0016787">
    <property type="term" value="F:hydrolase activity"/>
    <property type="evidence" value="ECO:0007669"/>
    <property type="project" value="UniProtKB-KW"/>
</dbReference>
<dbReference type="InterPro" id="IPR001650">
    <property type="entry name" value="Helicase_C-like"/>
</dbReference>
<dbReference type="PANTHER" id="PTHR18934">
    <property type="entry name" value="ATP-DEPENDENT RNA HELICASE"/>
    <property type="match status" value="1"/>
</dbReference>
<dbReference type="Gene3D" id="1.20.120.1080">
    <property type="match status" value="1"/>
</dbReference>
<name>A0A1Y2FS97_PROLT</name>
<organism evidence="11 12">
    <name type="scientific">Protomyces lactucae-debilis</name>
    <dbReference type="NCBI Taxonomy" id="2754530"/>
    <lineage>
        <taxon>Eukaryota</taxon>
        <taxon>Fungi</taxon>
        <taxon>Dikarya</taxon>
        <taxon>Ascomycota</taxon>
        <taxon>Taphrinomycotina</taxon>
        <taxon>Taphrinomycetes</taxon>
        <taxon>Taphrinales</taxon>
        <taxon>Protomycetaceae</taxon>
        <taxon>Protomyces</taxon>
    </lineage>
</organism>
<evidence type="ECO:0000256" key="6">
    <source>
        <dbReference type="ARBA" id="ARBA00022840"/>
    </source>
</evidence>
<dbReference type="InterPro" id="IPR048333">
    <property type="entry name" value="HA2_WH"/>
</dbReference>
<dbReference type="SUPFAM" id="SSF52540">
    <property type="entry name" value="P-loop containing nucleoside triphosphate hydrolases"/>
    <property type="match status" value="1"/>
</dbReference>
<dbReference type="PROSITE" id="PS51194">
    <property type="entry name" value="HELICASE_CTER"/>
    <property type="match status" value="1"/>
</dbReference>
<dbReference type="AlphaFoldDB" id="A0A1Y2FS97"/>
<dbReference type="Gene3D" id="3.40.50.300">
    <property type="entry name" value="P-loop containing nucleotide triphosphate hydrolases"/>
    <property type="match status" value="2"/>
</dbReference>
<dbReference type="SMART" id="SM00490">
    <property type="entry name" value="HELICc"/>
    <property type="match status" value="1"/>
</dbReference>
<dbReference type="InterPro" id="IPR007502">
    <property type="entry name" value="Helicase-assoc_dom"/>
</dbReference>
<evidence type="ECO:0000256" key="8">
    <source>
        <dbReference type="SAM" id="MobiDB-lite"/>
    </source>
</evidence>
<dbReference type="OMA" id="FCYLDDK"/>
<dbReference type="GO" id="GO:0003724">
    <property type="term" value="F:RNA helicase activity"/>
    <property type="evidence" value="ECO:0007669"/>
    <property type="project" value="UniProtKB-EC"/>
</dbReference>
<dbReference type="SMART" id="SM00847">
    <property type="entry name" value="HA2"/>
    <property type="match status" value="1"/>
</dbReference>
<dbReference type="Pfam" id="PF00271">
    <property type="entry name" value="Helicase_C"/>
    <property type="match status" value="1"/>
</dbReference>
<dbReference type="SMART" id="SM00487">
    <property type="entry name" value="DEXDc"/>
    <property type="match status" value="1"/>
</dbReference>
<evidence type="ECO:0000256" key="5">
    <source>
        <dbReference type="ARBA" id="ARBA00022806"/>
    </source>
</evidence>
<comment type="similarity">
    <text evidence="1">Belongs to the DEAD box helicase family. DEAH subfamily.</text>
</comment>
<dbReference type="GO" id="GO:0005730">
    <property type="term" value="C:nucleolus"/>
    <property type="evidence" value="ECO:0007669"/>
    <property type="project" value="TreeGrafter"/>
</dbReference>
<evidence type="ECO:0000256" key="4">
    <source>
        <dbReference type="ARBA" id="ARBA00022801"/>
    </source>
</evidence>
<dbReference type="InterPro" id="IPR027417">
    <property type="entry name" value="P-loop_NTPase"/>
</dbReference>
<gene>
    <name evidence="11" type="ORF">BCR37DRAFT_376163</name>
</gene>
<comment type="caution">
    <text evidence="11">The sequence shown here is derived from an EMBL/GenBank/DDBJ whole genome shotgun (WGS) entry which is preliminary data.</text>
</comment>
<feature type="domain" description="Helicase ATP-binding" evidence="9">
    <location>
        <begin position="280"/>
        <end position="443"/>
    </location>
</feature>
<feature type="compositionally biased region" description="Low complexity" evidence="8">
    <location>
        <begin position="178"/>
        <end position="194"/>
    </location>
</feature>
<dbReference type="GO" id="GO:0005524">
    <property type="term" value="F:ATP binding"/>
    <property type="evidence" value="ECO:0007669"/>
    <property type="project" value="UniProtKB-KW"/>
</dbReference>
<dbReference type="FunFam" id="3.40.50.300:FF:000637">
    <property type="entry name" value="ATP-dependent RNA helicase DHX37/DHR1"/>
    <property type="match status" value="1"/>
</dbReference>
<evidence type="ECO:0000313" key="12">
    <source>
        <dbReference type="Proteomes" id="UP000193685"/>
    </source>
</evidence>
<feature type="region of interest" description="Disordered" evidence="8">
    <location>
        <begin position="22"/>
        <end position="49"/>
    </location>
</feature>
<keyword evidence="4 11" id="KW-0378">Hydrolase</keyword>
<dbReference type="RefSeq" id="XP_040727738.1">
    <property type="nucleotide sequence ID" value="XM_040868544.1"/>
</dbReference>
<keyword evidence="3" id="KW-0547">Nucleotide-binding</keyword>
<evidence type="ECO:0000256" key="3">
    <source>
        <dbReference type="ARBA" id="ARBA00022741"/>
    </source>
</evidence>
<feature type="compositionally biased region" description="Basic and acidic residues" evidence="8">
    <location>
        <begin position="116"/>
        <end position="125"/>
    </location>
</feature>
<feature type="domain" description="Helicase C-terminal" evidence="10">
    <location>
        <begin position="473"/>
        <end position="699"/>
    </location>
</feature>
<dbReference type="PANTHER" id="PTHR18934:SF99">
    <property type="entry name" value="ATP-DEPENDENT RNA HELICASE DHX37-RELATED"/>
    <property type="match status" value="1"/>
</dbReference>
<dbReference type="GO" id="GO:0000462">
    <property type="term" value="P:maturation of SSU-rRNA from tricistronic rRNA transcript (SSU-rRNA, 5.8S rRNA, LSU-rRNA)"/>
    <property type="evidence" value="ECO:0007669"/>
    <property type="project" value="TreeGrafter"/>
</dbReference>
<dbReference type="EC" id="3.6.4.13" evidence="2"/>
<dbReference type="InterPro" id="IPR014001">
    <property type="entry name" value="Helicase_ATP-bd"/>
</dbReference>
<dbReference type="PROSITE" id="PS51192">
    <property type="entry name" value="HELICASE_ATP_BIND_1"/>
    <property type="match status" value="1"/>
</dbReference>
<proteinExistence type="inferred from homology"/>
<dbReference type="Pfam" id="PF21010">
    <property type="entry name" value="HA2_C"/>
    <property type="match status" value="1"/>
</dbReference>
<evidence type="ECO:0000256" key="1">
    <source>
        <dbReference type="ARBA" id="ARBA00008792"/>
    </source>
</evidence>
<dbReference type="OrthoDB" id="10253254at2759"/>
<dbReference type="GO" id="GO:0003723">
    <property type="term" value="F:RNA binding"/>
    <property type="evidence" value="ECO:0007669"/>
    <property type="project" value="TreeGrafter"/>
</dbReference>
<dbReference type="STRING" id="56484.A0A1Y2FS97"/>
<feature type="compositionally biased region" description="Acidic residues" evidence="8">
    <location>
        <begin position="105"/>
        <end position="115"/>
    </location>
</feature>
<evidence type="ECO:0000259" key="10">
    <source>
        <dbReference type="PROSITE" id="PS51194"/>
    </source>
</evidence>
<dbReference type="Pfam" id="PF00270">
    <property type="entry name" value="DEAD"/>
    <property type="match status" value="1"/>
</dbReference>
<dbReference type="Proteomes" id="UP000193685">
    <property type="component" value="Unassembled WGS sequence"/>
</dbReference>
<keyword evidence="12" id="KW-1185">Reference proteome</keyword>
<evidence type="ECO:0000256" key="2">
    <source>
        <dbReference type="ARBA" id="ARBA00012552"/>
    </source>
</evidence>
<sequence>MPPKKARYNDKARAGMLAKQQALRNARRHGRHNDEPEVVPKSKKQKRLDKYIERKLRDDEKVKLMGILSKQEKSEGMASSRMLKRTKGQQKKESFEPFAGFSGSESEESSPSEDESYLKTEKPEKIAPNQSGFSKAAVVTISKKRKRPALKYNWRAKLEEEKRRKTGVSSDEGDSSEGSEATSSSEDEAQSVSSGIEEATESTTFKEWALEQTDMKPQNQVLSAPTDYKHTPRRASRSPEPNDISDLAAPDLTPVLVTRPTDLEESRALLPAFAHEQEIVEKIKTHSTVIISGATGSGKTTQVPQFLFEAGFTGIGVTQPRRVAAVSMARRVAAELGDRGAAVGYQIRFDSNVKASTQIKFMTDGVLLRELALDLTLSKYQILIIDEAHERSINTDILIGVLSRVIRLRKDTASPLRLVIMSATLRVSDFANNTRLFAVPPPILSIEARQHPVGIHFSRRTEMSSYVEEACSKVVKIHDKLPPGGILVFLTGQQEIEQCARLLQEKFGSKAKSFVNKTQVKLQPEEIMLETEDFEIDAPSADDYDGDSDLSDIEETEQDKALAKDLKTMKHVQILPLYSLLPTTEQMRIFEPVPAQTCQIILATNVAETSLTIPGIRYVVDSGRAKEKVFDGRVQSFQVGWISKASADQRSGRAGRTGPGHCYRLFSAAVYGDQFVQHAAPEILQVPIEGVVLQMKSMNIHTIVNFPFPTAPDRQALSQAEKLLHVLGALRTGKTTTDPMTITEIGRTMSLFPLTPRFGKMLVLGNQQPGLLAYVIALVSALSVGELFSRQDNVEGEADERNEAKQAYGRAMNQLSGQFDYAGDVWRSLAAVCAYDYASDKKDFCREFFVRHKAAEEVCKLRLQLTRLVNTLLGKNAISSTLRLKPPTSAQKHLLKQILTAGFIDQVARLEAPSAKAVRGNLLKAPYAPLVPIDGSPDNIAFAHPACYTFRKLPEAPEFVLYAQLTQAASGTLTEDGDEKQSPMRLQVLCPIDEEVLLAAAQGTPLLKFGTPLDYPPPTMLPIAQNRRRREVYVVPRIGVAGSGRRDWMLPAVKRTQVLQGTRWVNDD</sequence>
<dbReference type="InterPro" id="IPR011545">
    <property type="entry name" value="DEAD/DEAH_box_helicase_dom"/>
</dbReference>
<comment type="catalytic activity">
    <reaction evidence="7">
        <text>ATP + H2O = ADP + phosphate + H(+)</text>
        <dbReference type="Rhea" id="RHEA:13065"/>
        <dbReference type="ChEBI" id="CHEBI:15377"/>
        <dbReference type="ChEBI" id="CHEBI:15378"/>
        <dbReference type="ChEBI" id="CHEBI:30616"/>
        <dbReference type="ChEBI" id="CHEBI:43474"/>
        <dbReference type="ChEBI" id="CHEBI:456216"/>
        <dbReference type="EC" id="3.6.4.13"/>
    </reaction>
</comment>
<dbReference type="EMBL" id="MCFI01000002">
    <property type="protein sequence ID" value="ORY86882.1"/>
    <property type="molecule type" value="Genomic_DNA"/>
</dbReference>
<protein>
    <recommendedName>
        <fullName evidence="2">RNA helicase</fullName>
        <ecNumber evidence="2">3.6.4.13</ecNumber>
    </recommendedName>
</protein>
<accession>A0A1Y2FS97</accession>
<keyword evidence="6" id="KW-0067">ATP-binding</keyword>
<keyword evidence="5" id="KW-0347">Helicase</keyword>
<evidence type="ECO:0000259" key="9">
    <source>
        <dbReference type="PROSITE" id="PS51192"/>
    </source>
</evidence>
<reference evidence="11 12" key="1">
    <citation type="submission" date="2016-07" db="EMBL/GenBank/DDBJ databases">
        <title>Pervasive Adenine N6-methylation of Active Genes in Fungi.</title>
        <authorList>
            <consortium name="DOE Joint Genome Institute"/>
            <person name="Mondo S.J."/>
            <person name="Dannebaum R.O."/>
            <person name="Kuo R.C."/>
            <person name="Labutti K."/>
            <person name="Haridas S."/>
            <person name="Kuo A."/>
            <person name="Salamov A."/>
            <person name="Ahrendt S.R."/>
            <person name="Lipzen A."/>
            <person name="Sullivan W."/>
            <person name="Andreopoulos W.B."/>
            <person name="Clum A."/>
            <person name="Lindquist E."/>
            <person name="Daum C."/>
            <person name="Ramamoorthy G.K."/>
            <person name="Gryganskyi A."/>
            <person name="Culley D."/>
            <person name="Magnuson J.K."/>
            <person name="James T.Y."/>
            <person name="O'Malley M.A."/>
            <person name="Stajich J.E."/>
            <person name="Spatafora J.W."/>
            <person name="Visel A."/>
            <person name="Grigoriev I.V."/>
        </authorList>
    </citation>
    <scope>NUCLEOTIDE SEQUENCE [LARGE SCALE GENOMIC DNA]</scope>
    <source>
        <strain evidence="11 12">12-1054</strain>
    </source>
</reference>
<evidence type="ECO:0000313" key="11">
    <source>
        <dbReference type="EMBL" id="ORY86882.1"/>
    </source>
</evidence>